<dbReference type="AlphaFoldDB" id="A0AAW1FL80"/>
<protein>
    <submittedName>
        <fullName evidence="1">Uncharacterized protein</fullName>
    </submittedName>
</protein>
<accession>A0AAW1FL80</accession>
<gene>
    <name evidence="1" type="ORF">VZT92_007650</name>
</gene>
<reference evidence="1 2" key="1">
    <citation type="journal article" date="2024" name="Genome Biol. Evol.">
        <title>Chromosome-level genome assembly of the viviparous eelpout Zoarces viviparus.</title>
        <authorList>
            <person name="Fuhrmann N."/>
            <person name="Brasseur M.V."/>
            <person name="Bakowski C.E."/>
            <person name="Podsiadlowski L."/>
            <person name="Prost S."/>
            <person name="Krehenwinkel H."/>
            <person name="Mayer C."/>
        </authorList>
    </citation>
    <scope>NUCLEOTIDE SEQUENCE [LARGE SCALE GENOMIC DNA]</scope>
    <source>
        <strain evidence="1">NO-MEL_2022_Ind0_liver</strain>
    </source>
</reference>
<sequence>MGLNPVLSNGLNDPLPFVKISPRVAAGLHCPLPYTSSINPNNRAEIHGASSVDRVATASKRACPVISGYQPKVSAPGPANTDLTFCTKPQDPPWIPFSKVPSPPFSFKIYSPAEG</sequence>
<evidence type="ECO:0000313" key="2">
    <source>
        <dbReference type="Proteomes" id="UP001488805"/>
    </source>
</evidence>
<comment type="caution">
    <text evidence="1">The sequence shown here is derived from an EMBL/GenBank/DDBJ whole genome shotgun (WGS) entry which is preliminary data.</text>
</comment>
<dbReference type="Proteomes" id="UP001488805">
    <property type="component" value="Unassembled WGS sequence"/>
</dbReference>
<dbReference type="EMBL" id="JBCEZU010000056">
    <property type="protein sequence ID" value="KAK9535257.1"/>
    <property type="molecule type" value="Genomic_DNA"/>
</dbReference>
<name>A0AAW1FL80_ZOAVI</name>
<organism evidence="1 2">
    <name type="scientific">Zoarces viviparus</name>
    <name type="common">Viviparous eelpout</name>
    <name type="synonym">Blennius viviparus</name>
    <dbReference type="NCBI Taxonomy" id="48416"/>
    <lineage>
        <taxon>Eukaryota</taxon>
        <taxon>Metazoa</taxon>
        <taxon>Chordata</taxon>
        <taxon>Craniata</taxon>
        <taxon>Vertebrata</taxon>
        <taxon>Euteleostomi</taxon>
        <taxon>Actinopterygii</taxon>
        <taxon>Neopterygii</taxon>
        <taxon>Teleostei</taxon>
        <taxon>Neoteleostei</taxon>
        <taxon>Acanthomorphata</taxon>
        <taxon>Eupercaria</taxon>
        <taxon>Perciformes</taxon>
        <taxon>Cottioidei</taxon>
        <taxon>Zoarcales</taxon>
        <taxon>Zoarcidae</taxon>
        <taxon>Zoarcinae</taxon>
        <taxon>Zoarces</taxon>
    </lineage>
</organism>
<proteinExistence type="predicted"/>
<evidence type="ECO:0000313" key="1">
    <source>
        <dbReference type="EMBL" id="KAK9535257.1"/>
    </source>
</evidence>
<keyword evidence="2" id="KW-1185">Reference proteome</keyword>